<name>A0A2Z5GCM5_9BACT</name>
<dbReference type="Proteomes" id="UP000253606">
    <property type="component" value="Plasmid pACPOL3"/>
</dbReference>
<protein>
    <submittedName>
        <fullName evidence="1">Uncharacterized protein</fullName>
    </submittedName>
</protein>
<sequence>MDFGDPVLDGRALDFVFDVAITQRPFEGDGLALLESLREVGEIAPGIDAEPFGAGFVVSFLVLPALT</sequence>
<evidence type="ECO:0000313" key="2">
    <source>
        <dbReference type="Proteomes" id="UP000253606"/>
    </source>
</evidence>
<gene>
    <name evidence="1" type="ORF">ACPOL_7185</name>
</gene>
<reference evidence="1 2" key="1">
    <citation type="journal article" date="2018" name="Front. Microbiol.">
        <title>Hydrolytic Capabilities as a Key to Environmental Success: Chitinolytic and Cellulolytic Acidobacteria From Acidic Sub-arctic Soils and Boreal Peatlands.</title>
        <authorList>
            <person name="Belova S.E."/>
            <person name="Ravin N.V."/>
            <person name="Pankratov T.A."/>
            <person name="Rakitin A.L."/>
            <person name="Ivanova A.A."/>
            <person name="Beletsky A.V."/>
            <person name="Mardanov A.V."/>
            <person name="Sinninghe Damste J.S."/>
            <person name="Dedysh S.N."/>
        </authorList>
    </citation>
    <scope>NUCLEOTIDE SEQUENCE [LARGE SCALE GENOMIC DNA]</scope>
    <source>
        <strain evidence="1 2">SBC82</strain>
        <plasmid evidence="2">pacpol3</plasmid>
    </source>
</reference>
<evidence type="ECO:0000313" key="1">
    <source>
        <dbReference type="EMBL" id="AXC16375.1"/>
    </source>
</evidence>
<proteinExistence type="predicted"/>
<organism evidence="1 2">
    <name type="scientific">Acidisarcina polymorpha</name>
    <dbReference type="NCBI Taxonomy" id="2211140"/>
    <lineage>
        <taxon>Bacteria</taxon>
        <taxon>Pseudomonadati</taxon>
        <taxon>Acidobacteriota</taxon>
        <taxon>Terriglobia</taxon>
        <taxon>Terriglobales</taxon>
        <taxon>Acidobacteriaceae</taxon>
        <taxon>Acidisarcina</taxon>
    </lineage>
</organism>
<accession>A0A2Z5GCM5</accession>
<geneLocation type="plasmid" evidence="2">
    <name>pacpol3</name>
</geneLocation>
<keyword evidence="2" id="KW-1185">Reference proteome</keyword>
<dbReference type="RefSeq" id="WP_201759357.1">
    <property type="nucleotide sequence ID" value="NZ_CP030844.1"/>
</dbReference>
<dbReference type="EMBL" id="CP030844">
    <property type="protein sequence ID" value="AXC16375.1"/>
    <property type="molecule type" value="Genomic_DNA"/>
</dbReference>
<keyword evidence="1" id="KW-0614">Plasmid</keyword>
<dbReference type="AlphaFoldDB" id="A0A2Z5GCM5"/>
<dbReference type="KEGG" id="abas:ACPOL_7185"/>